<comment type="caution">
    <text evidence="3">The sequence shown here is derived from an EMBL/GenBank/DDBJ whole genome shotgun (WGS) entry which is preliminary data.</text>
</comment>
<name>A0A9P1FYS8_9DINO</name>
<evidence type="ECO:0000256" key="2">
    <source>
        <dbReference type="SAM" id="SignalP"/>
    </source>
</evidence>
<evidence type="ECO:0000256" key="1">
    <source>
        <dbReference type="SAM" id="MobiDB-lite"/>
    </source>
</evidence>
<protein>
    <submittedName>
        <fullName evidence="3">Uncharacterized protein</fullName>
    </submittedName>
</protein>
<organism evidence="3">
    <name type="scientific">Cladocopium goreaui</name>
    <dbReference type="NCBI Taxonomy" id="2562237"/>
    <lineage>
        <taxon>Eukaryota</taxon>
        <taxon>Sar</taxon>
        <taxon>Alveolata</taxon>
        <taxon>Dinophyceae</taxon>
        <taxon>Suessiales</taxon>
        <taxon>Symbiodiniaceae</taxon>
        <taxon>Cladocopium</taxon>
    </lineage>
</organism>
<evidence type="ECO:0000313" key="4">
    <source>
        <dbReference type="EMBL" id="CAL1145030.1"/>
    </source>
</evidence>
<dbReference type="EMBL" id="CAMXCT030001613">
    <property type="protein sequence ID" value="CAL4778967.1"/>
    <property type="molecule type" value="Genomic_DNA"/>
</dbReference>
<feature type="signal peptide" evidence="2">
    <location>
        <begin position="1"/>
        <end position="24"/>
    </location>
</feature>
<reference evidence="3" key="1">
    <citation type="submission" date="2022-10" db="EMBL/GenBank/DDBJ databases">
        <authorList>
            <person name="Chen Y."/>
            <person name="Dougan E. K."/>
            <person name="Chan C."/>
            <person name="Rhodes N."/>
            <person name="Thang M."/>
        </authorList>
    </citation>
    <scope>NUCLEOTIDE SEQUENCE</scope>
</reference>
<proteinExistence type="predicted"/>
<evidence type="ECO:0000313" key="5">
    <source>
        <dbReference type="Proteomes" id="UP001152797"/>
    </source>
</evidence>
<dbReference type="EMBL" id="CAMXCT020001613">
    <property type="protein sequence ID" value="CAL1145030.1"/>
    <property type="molecule type" value="Genomic_DNA"/>
</dbReference>
<gene>
    <name evidence="3" type="ORF">C1SCF055_LOCUS18544</name>
</gene>
<accession>A0A9P1FYS8</accession>
<feature type="compositionally biased region" description="Polar residues" evidence="1">
    <location>
        <begin position="152"/>
        <end position="164"/>
    </location>
</feature>
<feature type="compositionally biased region" description="Low complexity" evidence="1">
    <location>
        <begin position="175"/>
        <end position="189"/>
    </location>
</feature>
<keyword evidence="5" id="KW-1185">Reference proteome</keyword>
<sequence length="241" mass="25971">MALKSGVFACLILALCVSCNNVMAEENSGKETEKGGIIIGRGLPIETEKSGVPFLPRSENLEDPLQEDGREVTRQEHRWQKQKQKSLAEVRRTSGKRKAFKATARVWHPPGQARPDLAGAELLPPKRPASAPAKSRSQGSRGSPANRLKSRGSGTSLGTVSSPVGLSPLSENRRSFSSSRQFSMSRQISTGGTPHARQIPAFADDGRPMAVFGRTNQGFVMLSYPAPLSPLYTQVSEIGCS</sequence>
<feature type="chain" id="PRO_5043272623" evidence="2">
    <location>
        <begin position="25"/>
        <end position="241"/>
    </location>
</feature>
<feature type="compositionally biased region" description="Basic and acidic residues" evidence="1">
    <location>
        <begin position="67"/>
        <end position="79"/>
    </location>
</feature>
<reference evidence="4" key="2">
    <citation type="submission" date="2024-04" db="EMBL/GenBank/DDBJ databases">
        <authorList>
            <person name="Chen Y."/>
            <person name="Shah S."/>
            <person name="Dougan E. K."/>
            <person name="Thang M."/>
            <person name="Chan C."/>
        </authorList>
    </citation>
    <scope>NUCLEOTIDE SEQUENCE [LARGE SCALE GENOMIC DNA]</scope>
</reference>
<evidence type="ECO:0000313" key="3">
    <source>
        <dbReference type="EMBL" id="CAI3991655.1"/>
    </source>
</evidence>
<feature type="region of interest" description="Disordered" evidence="1">
    <location>
        <begin position="50"/>
        <end position="200"/>
    </location>
</feature>
<dbReference type="Proteomes" id="UP001152797">
    <property type="component" value="Unassembled WGS sequence"/>
</dbReference>
<keyword evidence="2" id="KW-0732">Signal</keyword>
<dbReference type="EMBL" id="CAMXCT010001613">
    <property type="protein sequence ID" value="CAI3991655.1"/>
    <property type="molecule type" value="Genomic_DNA"/>
</dbReference>
<dbReference type="AlphaFoldDB" id="A0A9P1FYS8"/>
<feature type="compositionally biased region" description="Low complexity" evidence="1">
    <location>
        <begin position="128"/>
        <end position="137"/>
    </location>
</feature>